<name>A0A0G9HJ83_9GAMM</name>
<keyword evidence="2" id="KW-1185">Reference proteome</keyword>
<dbReference type="AlphaFoldDB" id="A0A0G9HJ83"/>
<dbReference type="OrthoDB" id="9930545at2"/>
<sequence>MAKTKLIAPQVADAEAGEAPSPIVWSASIAMRADGTLEVHVKGETGHQMMKAAMDELRAIERLRKEPAYTFGRLLGSSD</sequence>
<gene>
    <name evidence="1" type="ORF">BJI69_04795</name>
</gene>
<dbReference type="KEGG" id="lrz:BJI69_04795"/>
<dbReference type="PATRIC" id="fig|1440763.5.peg.934"/>
<proteinExistence type="predicted"/>
<evidence type="ECO:0000313" key="2">
    <source>
        <dbReference type="Proteomes" id="UP000182987"/>
    </source>
</evidence>
<accession>A0A0G9HJ83</accession>
<evidence type="ECO:0000313" key="1">
    <source>
        <dbReference type="EMBL" id="APG03292.1"/>
    </source>
</evidence>
<dbReference type="RefSeq" id="WP_046966855.1">
    <property type="nucleotide sequence ID" value="NZ_CP017480.1"/>
</dbReference>
<protein>
    <submittedName>
        <fullName evidence="1">Uncharacterized protein</fullName>
    </submittedName>
</protein>
<organism evidence="1 2">
    <name type="scientific">Luteibacter rhizovicinus DSM 16549</name>
    <dbReference type="NCBI Taxonomy" id="1440763"/>
    <lineage>
        <taxon>Bacteria</taxon>
        <taxon>Pseudomonadati</taxon>
        <taxon>Pseudomonadota</taxon>
        <taxon>Gammaproteobacteria</taxon>
        <taxon>Lysobacterales</taxon>
        <taxon>Rhodanobacteraceae</taxon>
        <taxon>Luteibacter</taxon>
    </lineage>
</organism>
<dbReference type="Proteomes" id="UP000182987">
    <property type="component" value="Chromosome"/>
</dbReference>
<dbReference type="EMBL" id="CP017480">
    <property type="protein sequence ID" value="APG03292.1"/>
    <property type="molecule type" value="Genomic_DNA"/>
</dbReference>
<reference evidence="2" key="1">
    <citation type="submission" date="2016-09" db="EMBL/GenBank/DDBJ databases">
        <authorList>
            <person name="Lysoe E."/>
        </authorList>
    </citation>
    <scope>NUCLEOTIDE SEQUENCE [LARGE SCALE GENOMIC DNA]</scope>
    <source>
        <strain evidence="2">LJ96T</strain>
    </source>
</reference>